<dbReference type="GeneID" id="23564359"/>
<evidence type="ECO:0000259" key="8">
    <source>
        <dbReference type="PROSITE" id="PS50114"/>
    </source>
</evidence>
<dbReference type="InParanoid" id="A0A0D1DZU2"/>
<dbReference type="eggNOG" id="KOG1601">
    <property type="taxonomic scope" value="Eukaryota"/>
</dbReference>
<dbReference type="Pfam" id="PF00320">
    <property type="entry name" value="GATA"/>
    <property type="match status" value="1"/>
</dbReference>
<dbReference type="PANTHER" id="PTHR47172">
    <property type="entry name" value="OS01G0976800 PROTEIN"/>
    <property type="match status" value="1"/>
</dbReference>
<evidence type="ECO:0000256" key="4">
    <source>
        <dbReference type="ARBA" id="ARBA00023015"/>
    </source>
</evidence>
<feature type="domain" description="GATA-type" evidence="8">
    <location>
        <begin position="429"/>
        <end position="464"/>
    </location>
</feature>
<dbReference type="InterPro" id="IPR000679">
    <property type="entry name" value="Znf_GATA"/>
</dbReference>
<dbReference type="GO" id="GO:0006357">
    <property type="term" value="P:regulation of transcription by RNA polymerase II"/>
    <property type="evidence" value="ECO:0000318"/>
    <property type="project" value="GO_Central"/>
</dbReference>
<keyword evidence="3" id="KW-0862">Zinc</keyword>
<dbReference type="CDD" id="cd00202">
    <property type="entry name" value="ZnF_GATA"/>
    <property type="match status" value="1"/>
</dbReference>
<evidence type="ECO:0000256" key="2">
    <source>
        <dbReference type="ARBA" id="ARBA00022771"/>
    </source>
</evidence>
<feature type="region of interest" description="Disordered" evidence="7">
    <location>
        <begin position="475"/>
        <end position="502"/>
    </location>
</feature>
<dbReference type="SMART" id="SM00401">
    <property type="entry name" value="ZnF_GATA"/>
    <property type="match status" value="1"/>
</dbReference>
<keyword evidence="4" id="KW-0805">Transcription regulation</keyword>
<dbReference type="Gene3D" id="3.30.50.10">
    <property type="entry name" value="Erythroid Transcription Factor GATA-1, subunit A"/>
    <property type="match status" value="1"/>
</dbReference>
<organism evidence="9 10">
    <name type="scientific">Mycosarcoma maydis</name>
    <name type="common">Corn smut fungus</name>
    <name type="synonym">Ustilago maydis</name>
    <dbReference type="NCBI Taxonomy" id="5270"/>
    <lineage>
        <taxon>Eukaryota</taxon>
        <taxon>Fungi</taxon>
        <taxon>Dikarya</taxon>
        <taxon>Basidiomycota</taxon>
        <taxon>Ustilaginomycotina</taxon>
        <taxon>Ustilaginomycetes</taxon>
        <taxon>Ustilaginales</taxon>
        <taxon>Ustilaginaceae</taxon>
        <taxon>Mycosarcoma</taxon>
    </lineage>
</organism>
<dbReference type="InterPro" id="IPR013088">
    <property type="entry name" value="Znf_NHR/GATA"/>
</dbReference>
<sequence length="695" mass="77178">MENRSKQVKVTLPPLSALTTSIDLERNRAHPSAHDRNHIQQSPVINAHDVVMRDVRRSSVQYDTDASLMHGEARWSKECTIPRELQRSSAANSPSIHTIQSLPSTSPSSSFHNELTLQPVSPRPPRSITRGIAESNRPRSNSSPHKKRMQNPPRRSSLAEASEADRILDSLLYVQNINRRLGLNVASPASPSLFRRSDATRLLHNKLLDELDNMALFSQSRAESVANHIGLGDYLAPSRAFPNPESLRDVTHDNANLHAPAVSSGQAGHSAWPPNDSTERMHPSIGRLSLEDRLPHESDHYYPPDALERDYREARAEPRTGARDAYAAHLVHADPPHRPISKAVSFEHARAHSRSYHHGHPYEPTPTEFPRFEAEARASHEQLVHHPYAHAAPPPPVYFADSRHQQQMDLLDRRRLAGKGMKRVRKRKNEHHQECLGCQAKETPEWRKGPMGPRTLCNACGLLYAKLTKRKQQEAEAAARASGKSAEDIVREREESPGAKQASLEALRAELNLANGLRNRPTSSTASSMGSSNMLNAPQLATEFSSPRFHEGMHHDAASNQPWPARHAEDVQLFAHHPPSHRTMMVSPGRSNSLSHVESLDQLAIHHRIDSGSGPSGTYTRSAPMRPYTGGDSPSSRPLAHQPVRQRSSTLQSSAAAPPRHTTSPYDRTVSPGTSSAHAYAHPAPGVQRRPHRYM</sequence>
<keyword evidence="2 6" id="KW-0863">Zinc-finger</keyword>
<dbReference type="PROSITE" id="PS50114">
    <property type="entry name" value="GATA_ZN_FINGER_2"/>
    <property type="match status" value="1"/>
</dbReference>
<evidence type="ECO:0000256" key="6">
    <source>
        <dbReference type="PROSITE-ProRule" id="PRU00094"/>
    </source>
</evidence>
<dbReference type="EMBL" id="CM003150">
    <property type="protein sequence ID" value="KIS68035.1"/>
    <property type="molecule type" value="Genomic_DNA"/>
</dbReference>
<evidence type="ECO:0000256" key="7">
    <source>
        <dbReference type="SAM" id="MobiDB-lite"/>
    </source>
</evidence>
<protein>
    <recommendedName>
        <fullName evidence="8">GATA-type domain-containing protein</fullName>
    </recommendedName>
</protein>
<keyword evidence="1" id="KW-0479">Metal-binding</keyword>
<feature type="compositionally biased region" description="Basic and acidic residues" evidence="7">
    <location>
        <begin position="485"/>
        <end position="497"/>
    </location>
</feature>
<feature type="region of interest" description="Disordered" evidence="7">
    <location>
        <begin position="86"/>
        <end position="161"/>
    </location>
</feature>
<dbReference type="PANTHER" id="PTHR47172:SF24">
    <property type="entry name" value="GATA ZINC FINGER DOMAIN-CONTAINING PROTEIN 14-RELATED"/>
    <property type="match status" value="1"/>
</dbReference>
<feature type="region of interest" description="Disordered" evidence="7">
    <location>
        <begin position="259"/>
        <end position="282"/>
    </location>
</feature>
<dbReference type="AlphaFoldDB" id="A0A0D1DZU2"/>
<feature type="compositionally biased region" description="Low complexity" evidence="7">
    <location>
        <begin position="101"/>
        <end position="110"/>
    </location>
</feature>
<keyword evidence="10" id="KW-1185">Reference proteome</keyword>
<feature type="compositionally biased region" description="Polar residues" evidence="7">
    <location>
        <begin position="87"/>
        <end position="100"/>
    </location>
</feature>
<feature type="region of interest" description="Disordered" evidence="7">
    <location>
        <begin position="607"/>
        <end position="695"/>
    </location>
</feature>
<keyword evidence="5" id="KW-0804">Transcription</keyword>
<evidence type="ECO:0000313" key="10">
    <source>
        <dbReference type="Proteomes" id="UP000000561"/>
    </source>
</evidence>
<dbReference type="OrthoDB" id="2162994at2759"/>
<dbReference type="RefSeq" id="XP_011390512.1">
    <property type="nucleotide sequence ID" value="XM_011392210.1"/>
</dbReference>
<reference evidence="9 10" key="1">
    <citation type="journal article" date="2006" name="Nature">
        <title>Insights from the genome of the biotrophic fungal plant pathogen Ustilago maydis.</title>
        <authorList>
            <person name="Kamper J."/>
            <person name="Kahmann R."/>
            <person name="Bolker M."/>
            <person name="Ma L.J."/>
            <person name="Brefort T."/>
            <person name="Saville B.J."/>
            <person name="Banuett F."/>
            <person name="Kronstad J.W."/>
            <person name="Gold S.E."/>
            <person name="Muller O."/>
            <person name="Perlin M.H."/>
            <person name="Wosten H.A."/>
            <person name="de Vries R."/>
            <person name="Ruiz-Herrera J."/>
            <person name="Reynaga-Pena C.G."/>
            <person name="Snetselaar K."/>
            <person name="McCann M."/>
            <person name="Perez-Martin J."/>
            <person name="Feldbrugge M."/>
            <person name="Basse C.W."/>
            <person name="Steinberg G."/>
            <person name="Ibeas J.I."/>
            <person name="Holloman W."/>
            <person name="Guzman P."/>
            <person name="Farman M."/>
            <person name="Stajich J.E."/>
            <person name="Sentandreu R."/>
            <person name="Gonzalez-Prieto J.M."/>
            <person name="Kennell J.C."/>
            <person name="Molina L."/>
            <person name="Schirawski J."/>
            <person name="Mendoza-Mendoza A."/>
            <person name="Greilinger D."/>
            <person name="Munch K."/>
            <person name="Rossel N."/>
            <person name="Scherer M."/>
            <person name="Vranes M."/>
            <person name="Ladendorf O."/>
            <person name="Vincon V."/>
            <person name="Fuchs U."/>
            <person name="Sandrock B."/>
            <person name="Meng S."/>
            <person name="Ho E.C."/>
            <person name="Cahill M.J."/>
            <person name="Boyce K.J."/>
            <person name="Klose J."/>
            <person name="Klosterman S.J."/>
            <person name="Deelstra H.J."/>
            <person name="Ortiz-Castellanos L."/>
            <person name="Li W."/>
            <person name="Sanchez-Alonso P."/>
            <person name="Schreier P.H."/>
            <person name="Hauser-Hahn I."/>
            <person name="Vaupel M."/>
            <person name="Koopmann E."/>
            <person name="Friedrich G."/>
            <person name="Voss H."/>
            <person name="Schluter T."/>
            <person name="Margolis J."/>
            <person name="Platt D."/>
            <person name="Swimmer C."/>
            <person name="Gnirke A."/>
            <person name="Chen F."/>
            <person name="Vysotskaia V."/>
            <person name="Mannhaupt G."/>
            <person name="Guldener U."/>
            <person name="Munsterkotter M."/>
            <person name="Haase D."/>
            <person name="Oesterheld M."/>
            <person name="Mewes H.W."/>
            <person name="Mauceli E.W."/>
            <person name="DeCaprio D."/>
            <person name="Wade C.M."/>
            <person name="Butler J."/>
            <person name="Young S."/>
            <person name="Jaffe D.B."/>
            <person name="Calvo S."/>
            <person name="Nusbaum C."/>
            <person name="Galagan J."/>
            <person name="Birren B.W."/>
        </authorList>
    </citation>
    <scope>NUCLEOTIDE SEQUENCE [LARGE SCALE GENOMIC DNA]</scope>
    <source>
        <strain evidence="10">DSM 14603 / FGSC 9021 / UM521</strain>
    </source>
</reference>
<feature type="compositionally biased region" description="Polar residues" evidence="7">
    <location>
        <begin position="645"/>
        <end position="677"/>
    </location>
</feature>
<dbReference type="KEGG" id="uma:UMAG_04076"/>
<accession>A0A0D1DZU2</accession>
<name>A0A0D1DZU2_MYCMD</name>
<dbReference type="GO" id="GO:0000976">
    <property type="term" value="F:transcription cis-regulatory region binding"/>
    <property type="evidence" value="ECO:0000318"/>
    <property type="project" value="GO_Central"/>
</dbReference>
<dbReference type="VEuPathDB" id="FungiDB:UMAG_04076"/>
<proteinExistence type="predicted"/>
<dbReference type="GO" id="GO:0008270">
    <property type="term" value="F:zinc ion binding"/>
    <property type="evidence" value="ECO:0007669"/>
    <property type="project" value="UniProtKB-KW"/>
</dbReference>
<evidence type="ECO:0000256" key="3">
    <source>
        <dbReference type="ARBA" id="ARBA00022833"/>
    </source>
</evidence>
<evidence type="ECO:0000313" key="9">
    <source>
        <dbReference type="EMBL" id="KIS68035.1"/>
    </source>
</evidence>
<evidence type="ECO:0000256" key="1">
    <source>
        <dbReference type="ARBA" id="ARBA00022723"/>
    </source>
</evidence>
<dbReference type="STRING" id="237631.A0A0D1DZU2"/>
<dbReference type="Proteomes" id="UP000000561">
    <property type="component" value="Chromosome 11"/>
</dbReference>
<dbReference type="SUPFAM" id="SSF57716">
    <property type="entry name" value="Glucocorticoid receptor-like (DNA-binding domain)"/>
    <property type="match status" value="1"/>
</dbReference>
<gene>
    <name evidence="9" type="ORF">UMAG_04076</name>
</gene>
<evidence type="ECO:0000256" key="5">
    <source>
        <dbReference type="ARBA" id="ARBA00023163"/>
    </source>
</evidence>
<dbReference type="GO" id="GO:0005634">
    <property type="term" value="C:nucleus"/>
    <property type="evidence" value="ECO:0000318"/>
    <property type="project" value="GO_Central"/>
</dbReference>